<evidence type="ECO:0000313" key="2">
    <source>
        <dbReference type="EMBL" id="CAD8132181.1"/>
    </source>
</evidence>
<accession>A0A8S1RTB5</accession>
<feature type="compositionally biased region" description="Polar residues" evidence="1">
    <location>
        <begin position="442"/>
        <end position="451"/>
    </location>
</feature>
<dbReference type="AlphaFoldDB" id="A0A8S1RTB5"/>
<name>A0A8S1RTB5_PAROT</name>
<gene>
    <name evidence="2" type="ORF">POCTA_138.1.T0030303</name>
</gene>
<dbReference type="Proteomes" id="UP000683925">
    <property type="component" value="Unassembled WGS sequence"/>
</dbReference>
<evidence type="ECO:0000256" key="1">
    <source>
        <dbReference type="SAM" id="MobiDB-lite"/>
    </source>
</evidence>
<feature type="region of interest" description="Disordered" evidence="1">
    <location>
        <begin position="409"/>
        <end position="467"/>
    </location>
</feature>
<feature type="compositionally biased region" description="Basic and acidic residues" evidence="1">
    <location>
        <begin position="409"/>
        <end position="419"/>
    </location>
</feature>
<dbReference type="EMBL" id="CAJJDP010000001">
    <property type="protein sequence ID" value="CAD8132181.1"/>
    <property type="molecule type" value="Genomic_DNA"/>
</dbReference>
<feature type="compositionally biased region" description="Low complexity" evidence="1">
    <location>
        <begin position="420"/>
        <end position="429"/>
    </location>
</feature>
<dbReference type="PROSITE" id="PS51257">
    <property type="entry name" value="PROKAR_LIPOPROTEIN"/>
    <property type="match status" value="1"/>
</dbReference>
<comment type="caution">
    <text evidence="2">The sequence shown here is derived from an EMBL/GenBank/DDBJ whole genome shotgun (WGS) entry which is preliminary data.</text>
</comment>
<keyword evidence="3" id="KW-1185">Reference proteome</keyword>
<dbReference type="OrthoDB" id="314740at2759"/>
<dbReference type="OMA" id="MQSHLWI"/>
<protein>
    <submittedName>
        <fullName evidence="2">Uncharacterized protein</fullName>
    </submittedName>
</protein>
<proteinExistence type="predicted"/>
<sequence>MQQQQKKQSWIQQLFCGCVREEPLHQDQKIQRLSSKMEIQKQKPLNLISMQQQSEGWLNKTTSQEVDYSADIEKDVDSDEDHDKVYKRQLSYLEQNSQLQKTSFSDEFNSNNIEMKLLHRIGGLLSRQSNIQIEMQSHLWIMKIFKDVQLIVQDKEFESKFKSQLINPAIVDIMNQRIKSNTILLAHDPTGSILLKLASPSRKIQYLQQDKTFSNIIDRGICKSKVKVDKVLKMDLDQKSDIVIVNLFYIDCKDNLKNIMYEYLQYAHDIMVLLQPNIENSIIYDSAEQAIALSEQANHSCSVELQCLTDNNDNIVAKLLYYGDISEITLNDELNFVYSCIDSSNKKQYNYKLMFKDLRNQMGMSKLIRTLSQFQIISGIGSFAEFATNINGSKEKYLLMKIPTKDFENENQDGKHKLSELQSSSSSTESEPEDNQDKFGSRSESFNQSQMLEPLQLKHAYSQPFNY</sequence>
<organism evidence="2 3">
    <name type="scientific">Paramecium octaurelia</name>
    <dbReference type="NCBI Taxonomy" id="43137"/>
    <lineage>
        <taxon>Eukaryota</taxon>
        <taxon>Sar</taxon>
        <taxon>Alveolata</taxon>
        <taxon>Ciliophora</taxon>
        <taxon>Intramacronucleata</taxon>
        <taxon>Oligohymenophorea</taxon>
        <taxon>Peniculida</taxon>
        <taxon>Parameciidae</taxon>
        <taxon>Paramecium</taxon>
    </lineage>
</organism>
<reference evidence="2" key="1">
    <citation type="submission" date="2021-01" db="EMBL/GenBank/DDBJ databases">
        <authorList>
            <consortium name="Genoscope - CEA"/>
            <person name="William W."/>
        </authorList>
    </citation>
    <scope>NUCLEOTIDE SEQUENCE</scope>
</reference>
<evidence type="ECO:0000313" key="3">
    <source>
        <dbReference type="Proteomes" id="UP000683925"/>
    </source>
</evidence>